<proteinExistence type="predicted"/>
<reference evidence="1" key="1">
    <citation type="submission" date="2016-07" db="EMBL/GenBank/DDBJ databases">
        <authorList>
            <person name="Bretaudeau A."/>
        </authorList>
    </citation>
    <scope>NUCLEOTIDE SEQUENCE</scope>
    <source>
        <strain evidence="1">Rice</strain>
        <tissue evidence="1">Whole body</tissue>
    </source>
</reference>
<protein>
    <submittedName>
        <fullName evidence="1">SFRICE_019823</fullName>
    </submittedName>
</protein>
<organism evidence="1">
    <name type="scientific">Spodoptera frugiperda</name>
    <name type="common">Fall armyworm</name>
    <dbReference type="NCBI Taxonomy" id="7108"/>
    <lineage>
        <taxon>Eukaryota</taxon>
        <taxon>Metazoa</taxon>
        <taxon>Ecdysozoa</taxon>
        <taxon>Arthropoda</taxon>
        <taxon>Hexapoda</taxon>
        <taxon>Insecta</taxon>
        <taxon>Pterygota</taxon>
        <taxon>Neoptera</taxon>
        <taxon>Endopterygota</taxon>
        <taxon>Lepidoptera</taxon>
        <taxon>Glossata</taxon>
        <taxon>Ditrysia</taxon>
        <taxon>Noctuoidea</taxon>
        <taxon>Noctuidae</taxon>
        <taxon>Amphipyrinae</taxon>
        <taxon>Spodoptera</taxon>
    </lineage>
</organism>
<accession>A0A2H1VX24</accession>
<name>A0A2H1VX24_SPOFR</name>
<sequence>MIPRFETSICGSHKELLHVGIKLTTYVHVAWQSVAQLPRQPCSHHINNRHDSRISSEFVVQNPLSQFSYGLLRLWIEAEVGTG</sequence>
<dbReference type="EMBL" id="ODYU01004960">
    <property type="protein sequence ID" value="SOQ45358.1"/>
    <property type="molecule type" value="Genomic_DNA"/>
</dbReference>
<evidence type="ECO:0000313" key="1">
    <source>
        <dbReference type="EMBL" id="SOQ45358.1"/>
    </source>
</evidence>
<gene>
    <name evidence="1" type="ORF">SFRICE_019823</name>
</gene>
<dbReference type="AlphaFoldDB" id="A0A2H1VX24"/>